<protein>
    <recommendedName>
        <fullName evidence="3">RNase H type-1 domain-containing protein</fullName>
    </recommendedName>
</protein>
<dbReference type="Proteomes" id="UP000596661">
    <property type="component" value="Chromosome 8"/>
</dbReference>
<sequence>MVAGFLSVLVTGLQYYEDIPSQDFVDFTTINPDLEVIYCTDASWENGVAGLAVVRFSKSSDSWFYRIQLSSATSALEAEIQAIHMALSWAMEEDQKVIGVLSDSLGFMLCVGIIVPLIRDLLVFLMRYLI</sequence>
<dbReference type="InterPro" id="IPR036397">
    <property type="entry name" value="RNaseH_sf"/>
</dbReference>
<name>A0A803Q7G7_CANSA</name>
<dbReference type="Gene3D" id="3.30.420.10">
    <property type="entry name" value="Ribonuclease H-like superfamily/Ribonuclease H"/>
    <property type="match status" value="1"/>
</dbReference>
<dbReference type="Gramene" id="evm.model.08.1055">
    <property type="protein sequence ID" value="cds.evm.model.08.1055"/>
    <property type="gene ID" value="evm.TU.08.1055"/>
</dbReference>
<dbReference type="EMBL" id="UZAU01000697">
    <property type="status" value="NOT_ANNOTATED_CDS"/>
    <property type="molecule type" value="Genomic_DNA"/>
</dbReference>
<dbReference type="GO" id="GO:0003676">
    <property type="term" value="F:nucleic acid binding"/>
    <property type="evidence" value="ECO:0007669"/>
    <property type="project" value="InterPro"/>
</dbReference>
<dbReference type="SUPFAM" id="SSF53098">
    <property type="entry name" value="Ribonuclease H-like"/>
    <property type="match status" value="1"/>
</dbReference>
<keyword evidence="2" id="KW-1185">Reference proteome</keyword>
<evidence type="ECO:0000313" key="1">
    <source>
        <dbReference type="EnsemblPlants" id="cds.evm.model.08.1055"/>
    </source>
</evidence>
<evidence type="ECO:0008006" key="3">
    <source>
        <dbReference type="Google" id="ProtNLM"/>
    </source>
</evidence>
<evidence type="ECO:0000313" key="2">
    <source>
        <dbReference type="Proteomes" id="UP000596661"/>
    </source>
</evidence>
<reference evidence="1" key="1">
    <citation type="submission" date="2018-11" db="EMBL/GenBank/DDBJ databases">
        <authorList>
            <person name="Grassa J C."/>
        </authorList>
    </citation>
    <scope>NUCLEOTIDE SEQUENCE [LARGE SCALE GENOMIC DNA]</scope>
</reference>
<dbReference type="InterPro" id="IPR012337">
    <property type="entry name" value="RNaseH-like_sf"/>
</dbReference>
<organism evidence="1 2">
    <name type="scientific">Cannabis sativa</name>
    <name type="common">Hemp</name>
    <name type="synonym">Marijuana</name>
    <dbReference type="NCBI Taxonomy" id="3483"/>
    <lineage>
        <taxon>Eukaryota</taxon>
        <taxon>Viridiplantae</taxon>
        <taxon>Streptophyta</taxon>
        <taxon>Embryophyta</taxon>
        <taxon>Tracheophyta</taxon>
        <taxon>Spermatophyta</taxon>
        <taxon>Magnoliopsida</taxon>
        <taxon>eudicotyledons</taxon>
        <taxon>Gunneridae</taxon>
        <taxon>Pentapetalae</taxon>
        <taxon>rosids</taxon>
        <taxon>fabids</taxon>
        <taxon>Rosales</taxon>
        <taxon>Cannabaceae</taxon>
        <taxon>Cannabis</taxon>
    </lineage>
</organism>
<dbReference type="AlphaFoldDB" id="A0A803Q7G7"/>
<reference evidence="1" key="2">
    <citation type="submission" date="2021-03" db="UniProtKB">
        <authorList>
            <consortium name="EnsemblPlants"/>
        </authorList>
    </citation>
    <scope>IDENTIFICATION</scope>
</reference>
<proteinExistence type="predicted"/>
<accession>A0A803Q7G7</accession>
<dbReference type="EnsemblPlants" id="evm.model.08.1055">
    <property type="protein sequence ID" value="cds.evm.model.08.1055"/>
    <property type="gene ID" value="evm.TU.08.1055"/>
</dbReference>